<dbReference type="InterPro" id="IPR006043">
    <property type="entry name" value="NCS2"/>
</dbReference>
<evidence type="ECO:0000256" key="7">
    <source>
        <dbReference type="SAM" id="Phobius"/>
    </source>
</evidence>
<dbReference type="InterPro" id="IPR006042">
    <property type="entry name" value="Xan_ur_permease"/>
</dbReference>
<organism evidence="8 9">
    <name type="scientific">Candidatus Mediterraneibacter pullicola</name>
    <dbReference type="NCBI Taxonomy" id="2838682"/>
    <lineage>
        <taxon>Bacteria</taxon>
        <taxon>Bacillati</taxon>
        <taxon>Bacillota</taxon>
        <taxon>Clostridia</taxon>
        <taxon>Lachnospirales</taxon>
        <taxon>Lachnospiraceae</taxon>
        <taxon>Mediterraneibacter</taxon>
    </lineage>
</organism>
<dbReference type="NCBIfam" id="NF037981">
    <property type="entry name" value="NCS2_1"/>
    <property type="match status" value="1"/>
</dbReference>
<comment type="subcellular location">
    <subcellularLocation>
        <location evidence="1">Membrane</location>
        <topology evidence="1">Multi-pass membrane protein</topology>
    </subcellularLocation>
</comment>
<keyword evidence="5 7" id="KW-1133">Transmembrane helix</keyword>
<comment type="similarity">
    <text evidence="2">Belongs to the nucleobase:cation symporter-2 (NCS2) (TC 2.A.40) family.</text>
</comment>
<evidence type="ECO:0000256" key="6">
    <source>
        <dbReference type="ARBA" id="ARBA00023136"/>
    </source>
</evidence>
<dbReference type="Proteomes" id="UP000824223">
    <property type="component" value="Unassembled WGS sequence"/>
</dbReference>
<dbReference type="EMBL" id="DXAK01000043">
    <property type="protein sequence ID" value="HJA07161.1"/>
    <property type="molecule type" value="Genomic_DNA"/>
</dbReference>
<comment type="caution">
    <text evidence="8">The sequence shown here is derived from an EMBL/GenBank/DDBJ whole genome shotgun (WGS) entry which is preliminary data.</text>
</comment>
<accession>A0A9D2HBQ9</accession>
<dbReference type="AlphaFoldDB" id="A0A9D2HBQ9"/>
<evidence type="ECO:0000256" key="4">
    <source>
        <dbReference type="ARBA" id="ARBA00022692"/>
    </source>
</evidence>
<keyword evidence="3" id="KW-0813">Transport</keyword>
<dbReference type="NCBIfam" id="TIGR00801">
    <property type="entry name" value="ncs2"/>
    <property type="match status" value="1"/>
</dbReference>
<evidence type="ECO:0000256" key="3">
    <source>
        <dbReference type="ARBA" id="ARBA00022448"/>
    </source>
</evidence>
<feature type="transmembrane region" description="Helical" evidence="7">
    <location>
        <begin position="402"/>
        <end position="423"/>
    </location>
</feature>
<evidence type="ECO:0000256" key="5">
    <source>
        <dbReference type="ARBA" id="ARBA00022989"/>
    </source>
</evidence>
<reference evidence="8" key="2">
    <citation type="submission" date="2021-04" db="EMBL/GenBank/DDBJ databases">
        <authorList>
            <person name="Gilroy R."/>
        </authorList>
    </citation>
    <scope>NUCLEOTIDE SEQUENCE</scope>
    <source>
        <strain evidence="8">ChiSjej2B20-11307</strain>
    </source>
</reference>
<name>A0A9D2HBQ9_9FIRM</name>
<feature type="transmembrane region" description="Helical" evidence="7">
    <location>
        <begin position="186"/>
        <end position="207"/>
    </location>
</feature>
<protein>
    <submittedName>
        <fullName evidence="8">Uracil-xanthine permease family protein</fullName>
    </submittedName>
</protein>
<feature type="transmembrane region" description="Helical" evidence="7">
    <location>
        <begin position="365"/>
        <end position="390"/>
    </location>
</feature>
<dbReference type="PANTHER" id="PTHR42810:SF2">
    <property type="entry name" value="PURINE PERMEASE C1399.01C-RELATED"/>
    <property type="match status" value="1"/>
</dbReference>
<sequence>MKNQTKRENSELFKWDGKPSFGQILPLAAQHVLAAVVGCVTPAILVANAANSAGGNVNMGLLIQVSLVFAALSTFLQLYGAKFHLGSGLPVIIGVSFAYVPTMTAIAAQAKDVDTIFGAMLIGGVVAIIVGLTIKQIRKVFPPLVIGTVIFAIGLSLYTTAINYMAGNSSNTYELVVEQQGKTEALVYGSWQNWLVAFVTLGIVVALNHYGKGLFKLASILIGLICGYLLALCFGMVDFSALSSAGWVQIPTPLAFGIRFDISAIIPLAILFLVNSIQAMGDFSATTSGGMDRLPTDSELNGGIIGYGVSNMFSALFGCPPTATYSQNVGIVGSTRVVARRVFSMAATVLLIAGLIPKFSALLRTIPQCVLGGAVASVFASIAMTGIKLLTTEKLTFRNTTVAGLSIAIGMGVSLSDGCLNQMTQSIHSALNMSMSLESFQSIINNTFASSPVVLATIFAVILNLVLPKDKPEENA</sequence>
<keyword evidence="6 7" id="KW-0472">Membrane</keyword>
<evidence type="ECO:0000313" key="9">
    <source>
        <dbReference type="Proteomes" id="UP000824223"/>
    </source>
</evidence>
<feature type="transmembrane region" description="Helical" evidence="7">
    <location>
        <begin position="443"/>
        <end position="467"/>
    </location>
</feature>
<dbReference type="GO" id="GO:0005886">
    <property type="term" value="C:plasma membrane"/>
    <property type="evidence" value="ECO:0007669"/>
    <property type="project" value="TreeGrafter"/>
</dbReference>
<evidence type="ECO:0000256" key="2">
    <source>
        <dbReference type="ARBA" id="ARBA00008821"/>
    </source>
</evidence>
<feature type="transmembrane region" description="Helical" evidence="7">
    <location>
        <begin position="342"/>
        <end position="359"/>
    </location>
</feature>
<keyword evidence="4 7" id="KW-0812">Transmembrane</keyword>
<feature type="transmembrane region" description="Helical" evidence="7">
    <location>
        <begin position="141"/>
        <end position="166"/>
    </location>
</feature>
<dbReference type="GO" id="GO:0042907">
    <property type="term" value="F:xanthine transmembrane transporter activity"/>
    <property type="evidence" value="ECO:0007669"/>
    <property type="project" value="TreeGrafter"/>
</dbReference>
<evidence type="ECO:0000256" key="1">
    <source>
        <dbReference type="ARBA" id="ARBA00004141"/>
    </source>
</evidence>
<feature type="transmembrane region" description="Helical" evidence="7">
    <location>
        <begin position="214"/>
        <end position="237"/>
    </location>
</feature>
<dbReference type="Pfam" id="PF00860">
    <property type="entry name" value="Xan_ur_permease"/>
    <property type="match status" value="1"/>
</dbReference>
<feature type="transmembrane region" description="Helical" evidence="7">
    <location>
        <begin position="91"/>
        <end position="110"/>
    </location>
</feature>
<feature type="transmembrane region" description="Helical" evidence="7">
    <location>
        <begin position="116"/>
        <end position="134"/>
    </location>
</feature>
<feature type="transmembrane region" description="Helical" evidence="7">
    <location>
        <begin position="257"/>
        <end position="274"/>
    </location>
</feature>
<feature type="transmembrane region" description="Helical" evidence="7">
    <location>
        <begin position="21"/>
        <end position="47"/>
    </location>
</feature>
<reference evidence="8" key="1">
    <citation type="journal article" date="2021" name="PeerJ">
        <title>Extensive microbial diversity within the chicken gut microbiome revealed by metagenomics and culture.</title>
        <authorList>
            <person name="Gilroy R."/>
            <person name="Ravi A."/>
            <person name="Getino M."/>
            <person name="Pursley I."/>
            <person name="Horton D.L."/>
            <person name="Alikhan N.F."/>
            <person name="Baker D."/>
            <person name="Gharbi K."/>
            <person name="Hall N."/>
            <person name="Watson M."/>
            <person name="Adriaenssens E.M."/>
            <person name="Foster-Nyarko E."/>
            <person name="Jarju S."/>
            <person name="Secka A."/>
            <person name="Antonio M."/>
            <person name="Oren A."/>
            <person name="Chaudhuri R.R."/>
            <person name="La Ragione R."/>
            <person name="Hildebrand F."/>
            <person name="Pallen M.J."/>
        </authorList>
    </citation>
    <scope>NUCLEOTIDE SEQUENCE</scope>
    <source>
        <strain evidence="8">ChiSjej2B20-11307</strain>
    </source>
</reference>
<gene>
    <name evidence="8" type="ORF">H9798_08495</name>
</gene>
<proteinExistence type="inferred from homology"/>
<dbReference type="PANTHER" id="PTHR42810">
    <property type="entry name" value="PURINE PERMEASE C1399.01C-RELATED"/>
    <property type="match status" value="1"/>
</dbReference>
<feature type="transmembrane region" description="Helical" evidence="7">
    <location>
        <begin position="59"/>
        <end position="79"/>
    </location>
</feature>
<evidence type="ECO:0000313" key="8">
    <source>
        <dbReference type="EMBL" id="HJA07161.1"/>
    </source>
</evidence>